<dbReference type="EMBL" id="QREH01000001">
    <property type="protein sequence ID" value="REE03697.1"/>
    <property type="molecule type" value="Genomic_DNA"/>
</dbReference>
<dbReference type="Proteomes" id="UP000256727">
    <property type="component" value="Unassembled WGS sequence"/>
</dbReference>
<sequence>MDEPQNPLHAALTGPYFSSWILQEQSLPWRALHTPGLLAVSQSIWRHVGSPADSPHYLKLLQGIHPEGAFSHETAAALWGMWMPWGNTGFSPVHLSKRRTDGGPPWRQGIKGHQLPPHAKILDRVGVRVTSPAWTWVDLAGTRMSFEDLVAAGDSLLQRGNGPAGQREPGLHPLSSVEEIKATIAVRPKVKGIVRCREAVELLRAHHDSRPESLVRTRLLEAGLPEPAINPVLRMSTGKTIRPDLAWIDLKVCIQYEGDHHRADKDQWHRDIGRDRTMHQDGWVVLRLTSRDLESHQWRTFLGEARRALGIV</sequence>
<proteinExistence type="predicted"/>
<dbReference type="Gene3D" id="3.40.960.10">
    <property type="entry name" value="VSR Endonuclease"/>
    <property type="match status" value="1"/>
</dbReference>
<comment type="caution">
    <text evidence="1">The sequence shown here is derived from an EMBL/GenBank/DDBJ whole genome shotgun (WGS) entry which is preliminary data.</text>
</comment>
<evidence type="ECO:0000313" key="2">
    <source>
        <dbReference type="Proteomes" id="UP000256727"/>
    </source>
</evidence>
<evidence type="ECO:0000313" key="1">
    <source>
        <dbReference type="EMBL" id="REE03697.1"/>
    </source>
</evidence>
<protein>
    <recommendedName>
        <fullName evidence="3">DUF559 domain-containing protein</fullName>
    </recommendedName>
</protein>
<dbReference type="RefSeq" id="WP_147301196.1">
    <property type="nucleotide sequence ID" value="NZ_QREH01000001.1"/>
</dbReference>
<reference evidence="1 2" key="1">
    <citation type="submission" date="2018-07" db="EMBL/GenBank/DDBJ databases">
        <title>Sequencing the genomes of 1000 actinobacteria strains.</title>
        <authorList>
            <person name="Klenk H.-P."/>
        </authorList>
    </citation>
    <scope>NUCLEOTIDE SEQUENCE [LARGE SCALE GENOMIC DNA]</scope>
    <source>
        <strain evidence="1 2">DSM 14442</strain>
    </source>
</reference>
<keyword evidence="2" id="KW-1185">Reference proteome</keyword>
<gene>
    <name evidence="1" type="ORF">C8E99_1513</name>
</gene>
<dbReference type="InterPro" id="IPR011335">
    <property type="entry name" value="Restrct_endonuc-II-like"/>
</dbReference>
<accession>A0A3D9LE29</accession>
<dbReference type="OrthoDB" id="3234479at2"/>
<evidence type="ECO:0008006" key="3">
    <source>
        <dbReference type="Google" id="ProtNLM"/>
    </source>
</evidence>
<dbReference type="SUPFAM" id="SSF52980">
    <property type="entry name" value="Restriction endonuclease-like"/>
    <property type="match status" value="1"/>
</dbReference>
<name>A0A3D9LE29_9MICC</name>
<organism evidence="1 2">
    <name type="scientific">Citricoccus muralis</name>
    <dbReference type="NCBI Taxonomy" id="169134"/>
    <lineage>
        <taxon>Bacteria</taxon>
        <taxon>Bacillati</taxon>
        <taxon>Actinomycetota</taxon>
        <taxon>Actinomycetes</taxon>
        <taxon>Micrococcales</taxon>
        <taxon>Micrococcaceae</taxon>
        <taxon>Citricoccus</taxon>
    </lineage>
</organism>
<dbReference type="AlphaFoldDB" id="A0A3D9LE29"/>